<keyword evidence="11" id="KW-1185">Reference proteome</keyword>
<comment type="caution">
    <text evidence="10">The sequence shown here is derived from an EMBL/GenBank/DDBJ whole genome shotgun (WGS) entry which is preliminary data.</text>
</comment>
<dbReference type="AlphaFoldDB" id="A0A0N0H2A1"/>
<dbReference type="PATRIC" id="fig|66876.3.peg.2161"/>
<evidence type="ECO:0000256" key="1">
    <source>
        <dbReference type="ARBA" id="ARBA00004191"/>
    </source>
</evidence>
<evidence type="ECO:0000313" key="10">
    <source>
        <dbReference type="EMBL" id="KPC64930.1"/>
    </source>
</evidence>
<reference evidence="11" key="1">
    <citation type="submission" date="2015-07" db="EMBL/GenBank/DDBJ databases">
        <authorList>
            <person name="Ju K.-S."/>
            <person name="Doroghazi J.R."/>
            <person name="Metcalf W.W."/>
        </authorList>
    </citation>
    <scope>NUCLEOTIDE SEQUENCE [LARGE SCALE GENOMIC DNA]</scope>
    <source>
        <strain evidence="11">NRRL ISP-5002</strain>
    </source>
</reference>
<keyword evidence="6 7" id="KW-0034">Amyloid</keyword>
<evidence type="ECO:0000256" key="4">
    <source>
        <dbReference type="ARBA" id="ARBA00022729"/>
    </source>
</evidence>
<feature type="signal peptide" evidence="8">
    <location>
        <begin position="1"/>
        <end position="26"/>
    </location>
</feature>
<protein>
    <recommendedName>
        <fullName evidence="9">Chaplin domain-containing protein</fullName>
    </recommendedName>
</protein>
<keyword evidence="3" id="KW-0964">Secreted</keyword>
<dbReference type="Pfam" id="PF03777">
    <property type="entry name" value="ChpA-C"/>
    <property type="match status" value="1"/>
</dbReference>
<evidence type="ECO:0000256" key="7">
    <source>
        <dbReference type="PROSITE-ProRule" id="PRU01232"/>
    </source>
</evidence>
<accession>A0A0N0H2A1</accession>
<evidence type="ECO:0000256" key="5">
    <source>
        <dbReference type="ARBA" id="ARBA00022889"/>
    </source>
</evidence>
<evidence type="ECO:0000256" key="6">
    <source>
        <dbReference type="ARBA" id="ARBA00023087"/>
    </source>
</evidence>
<keyword evidence="5" id="KW-0130">Cell adhesion</keyword>
<comment type="subcellular location">
    <subcellularLocation>
        <location evidence="1">Secreted</location>
        <location evidence="1">Cell wall</location>
    </subcellularLocation>
</comment>
<dbReference type="Proteomes" id="UP000037982">
    <property type="component" value="Unassembled WGS sequence"/>
</dbReference>
<feature type="domain" description="Chaplin" evidence="9">
    <location>
        <begin position="70"/>
        <end position="111"/>
    </location>
</feature>
<keyword evidence="4 8" id="KW-0732">Signal</keyword>
<sequence>MKRFVKNTALAAVSCTMVLGSAGVSAAQGGGEMSHPSRPGHFKTQGGHYKMQGGHGHGHGAKAKGFAVHSPGVLSGNVVQVPINIPINVCGNTVDIFIAVLNPAFGNICINK</sequence>
<keyword evidence="2" id="KW-0134">Cell wall</keyword>
<dbReference type="GO" id="GO:0007155">
    <property type="term" value="P:cell adhesion"/>
    <property type="evidence" value="ECO:0007669"/>
    <property type="project" value="UniProtKB-KW"/>
</dbReference>
<dbReference type="PROSITE" id="PS51884">
    <property type="entry name" value="CHAPLIN"/>
    <property type="match status" value="1"/>
</dbReference>
<evidence type="ECO:0000256" key="3">
    <source>
        <dbReference type="ARBA" id="ARBA00022525"/>
    </source>
</evidence>
<organism evidence="10 11">
    <name type="scientific">Streptomyces chattanoogensis</name>
    <dbReference type="NCBI Taxonomy" id="66876"/>
    <lineage>
        <taxon>Bacteria</taxon>
        <taxon>Bacillati</taxon>
        <taxon>Actinomycetota</taxon>
        <taxon>Actinomycetes</taxon>
        <taxon>Kitasatosporales</taxon>
        <taxon>Streptomycetaceae</taxon>
        <taxon>Streptomyces</taxon>
    </lineage>
</organism>
<proteinExistence type="predicted"/>
<evidence type="ECO:0000259" key="9">
    <source>
        <dbReference type="PROSITE" id="PS51884"/>
    </source>
</evidence>
<gene>
    <name evidence="10" type="ORF">ADL29_09965</name>
</gene>
<evidence type="ECO:0000256" key="8">
    <source>
        <dbReference type="SAM" id="SignalP"/>
    </source>
</evidence>
<dbReference type="RefSeq" id="WP_053923299.1">
    <property type="nucleotide sequence ID" value="NZ_LGKG01000068.1"/>
</dbReference>
<feature type="chain" id="PRO_5005850135" description="Chaplin domain-containing protein" evidence="8">
    <location>
        <begin position="27"/>
        <end position="112"/>
    </location>
</feature>
<dbReference type="InterPro" id="IPR005528">
    <property type="entry name" value="ChpA-H"/>
</dbReference>
<dbReference type="EMBL" id="LGKG01000068">
    <property type="protein sequence ID" value="KPC64930.1"/>
    <property type="molecule type" value="Genomic_DNA"/>
</dbReference>
<evidence type="ECO:0000313" key="11">
    <source>
        <dbReference type="Proteomes" id="UP000037982"/>
    </source>
</evidence>
<evidence type="ECO:0000256" key="2">
    <source>
        <dbReference type="ARBA" id="ARBA00022512"/>
    </source>
</evidence>
<name>A0A0N0H2A1_9ACTN</name>